<dbReference type="Proteomes" id="UP000403266">
    <property type="component" value="Unassembled WGS sequence"/>
</dbReference>
<accession>A0A5N7MD25</accession>
<dbReference type="SUPFAM" id="SSF54637">
    <property type="entry name" value="Thioesterase/thiol ester dehydrase-isomerase"/>
    <property type="match status" value="1"/>
</dbReference>
<keyword evidence="10" id="KW-1185">Reference proteome</keyword>
<evidence type="ECO:0000256" key="6">
    <source>
        <dbReference type="ARBA" id="ARBA00040062"/>
    </source>
</evidence>
<dbReference type="AlphaFoldDB" id="A0A5N7MD25"/>
<evidence type="ECO:0000256" key="3">
    <source>
        <dbReference type="ARBA" id="ARBA00036002"/>
    </source>
</evidence>
<evidence type="ECO:0000256" key="5">
    <source>
        <dbReference type="ARBA" id="ARBA00038894"/>
    </source>
</evidence>
<evidence type="ECO:0000313" key="9">
    <source>
        <dbReference type="EMBL" id="MPR24004.1"/>
    </source>
</evidence>
<dbReference type="NCBIfam" id="TIGR00369">
    <property type="entry name" value="unchar_dom_1"/>
    <property type="match status" value="1"/>
</dbReference>
<proteinExistence type="inferred from homology"/>
<comment type="catalytic activity">
    <reaction evidence="2">
        <text>a fatty acyl-CoA + H2O = a fatty acid + CoA + H(+)</text>
        <dbReference type="Rhea" id="RHEA:16781"/>
        <dbReference type="ChEBI" id="CHEBI:15377"/>
        <dbReference type="ChEBI" id="CHEBI:15378"/>
        <dbReference type="ChEBI" id="CHEBI:28868"/>
        <dbReference type="ChEBI" id="CHEBI:57287"/>
        <dbReference type="ChEBI" id="CHEBI:77636"/>
        <dbReference type="EC" id="3.1.2.20"/>
    </reaction>
</comment>
<reference evidence="9 10" key="1">
    <citation type="journal article" date="2019" name="Syst. Appl. Microbiol.">
        <title>Microvirga tunisiensis sp. nov., a root nodule symbiotic bacterium isolated from Lupinus micranthus and L. luteus grown in Northern Tunisia.</title>
        <authorList>
            <person name="Msaddak A."/>
            <person name="Rejili M."/>
            <person name="Duran D."/>
            <person name="Mars M."/>
            <person name="Palacios J.M."/>
            <person name="Ruiz-Argueso T."/>
            <person name="Rey L."/>
            <person name="Imperial J."/>
        </authorList>
    </citation>
    <scope>NUCLEOTIDE SEQUENCE [LARGE SCALE GENOMIC DNA]</scope>
    <source>
        <strain evidence="9 10">Lmie10</strain>
    </source>
</reference>
<dbReference type="Pfam" id="PF03061">
    <property type="entry name" value="4HBT"/>
    <property type="match status" value="1"/>
</dbReference>
<comment type="catalytic activity">
    <reaction evidence="7">
        <text>a medium-chain fatty acyl-CoA + H2O = a medium-chain fatty acid + CoA + H(+)</text>
        <dbReference type="Rhea" id="RHEA:68184"/>
        <dbReference type="ChEBI" id="CHEBI:15377"/>
        <dbReference type="ChEBI" id="CHEBI:15378"/>
        <dbReference type="ChEBI" id="CHEBI:57287"/>
        <dbReference type="ChEBI" id="CHEBI:59558"/>
        <dbReference type="ChEBI" id="CHEBI:90546"/>
    </reaction>
</comment>
<dbReference type="CDD" id="cd03443">
    <property type="entry name" value="PaaI_thioesterase"/>
    <property type="match status" value="1"/>
</dbReference>
<sequence length="171" mass="17951">MDLIPRLLRGDLGRRHWETPVSDPAPNDPDYEARVRASFASQGLMATLGASLVRVSPGLVEISLPASRAVSQQHGFVHAGALASIADTAAGYAALTLMPPGAGVLTAEFKINLMAPAIGERMTARGRVIKAGRTLTLAQADVFAVHEGREKQIALLTATLMAVEGRDGVSD</sequence>
<dbReference type="GO" id="GO:0047617">
    <property type="term" value="F:fatty acyl-CoA hydrolase activity"/>
    <property type="evidence" value="ECO:0007669"/>
    <property type="project" value="UniProtKB-EC"/>
</dbReference>
<dbReference type="EMBL" id="VOSK01000002">
    <property type="protein sequence ID" value="MPR24004.1"/>
    <property type="molecule type" value="Genomic_DNA"/>
</dbReference>
<comment type="catalytic activity">
    <reaction evidence="3">
        <text>a long-chain fatty acyl-CoA + H2O = a long-chain fatty acid + CoA + H(+)</text>
        <dbReference type="Rhea" id="RHEA:67680"/>
        <dbReference type="ChEBI" id="CHEBI:15377"/>
        <dbReference type="ChEBI" id="CHEBI:15378"/>
        <dbReference type="ChEBI" id="CHEBI:57287"/>
        <dbReference type="ChEBI" id="CHEBI:57560"/>
        <dbReference type="ChEBI" id="CHEBI:83139"/>
    </reaction>
</comment>
<comment type="caution">
    <text evidence="9">The sequence shown here is derived from an EMBL/GenBank/DDBJ whole genome shotgun (WGS) entry which is preliminary data.</text>
</comment>
<dbReference type="PANTHER" id="PTHR43240">
    <property type="entry name" value="1,4-DIHYDROXY-2-NAPHTHOYL-COA THIOESTERASE 1"/>
    <property type="match status" value="1"/>
</dbReference>
<evidence type="ECO:0000259" key="8">
    <source>
        <dbReference type="Pfam" id="PF03061"/>
    </source>
</evidence>
<name>A0A5N7MD25_9HYPH</name>
<dbReference type="InterPro" id="IPR003736">
    <property type="entry name" value="PAAI_dom"/>
</dbReference>
<evidence type="ECO:0000256" key="4">
    <source>
        <dbReference type="ARBA" id="ARBA00038381"/>
    </source>
</evidence>
<evidence type="ECO:0000256" key="2">
    <source>
        <dbReference type="ARBA" id="ARBA00035880"/>
    </source>
</evidence>
<dbReference type="EC" id="3.1.2.20" evidence="5"/>
<dbReference type="InterPro" id="IPR029069">
    <property type="entry name" value="HotDog_dom_sf"/>
</dbReference>
<organism evidence="9 10">
    <name type="scientific">Microvirga tunisiensis</name>
    <dbReference type="NCBI Taxonomy" id="2108360"/>
    <lineage>
        <taxon>Bacteria</taxon>
        <taxon>Pseudomonadati</taxon>
        <taxon>Pseudomonadota</taxon>
        <taxon>Alphaproteobacteria</taxon>
        <taxon>Hyphomicrobiales</taxon>
        <taxon>Methylobacteriaceae</taxon>
        <taxon>Microvirga</taxon>
    </lineage>
</organism>
<evidence type="ECO:0000313" key="10">
    <source>
        <dbReference type="Proteomes" id="UP000403266"/>
    </source>
</evidence>
<keyword evidence="1" id="KW-0378">Hydrolase</keyword>
<evidence type="ECO:0000256" key="7">
    <source>
        <dbReference type="ARBA" id="ARBA00048062"/>
    </source>
</evidence>
<evidence type="ECO:0000256" key="1">
    <source>
        <dbReference type="ARBA" id="ARBA00022801"/>
    </source>
</evidence>
<dbReference type="OrthoDB" id="9806185at2"/>
<feature type="domain" description="Thioesterase" evidence="8">
    <location>
        <begin position="74"/>
        <end position="145"/>
    </location>
</feature>
<gene>
    <name evidence="9" type="ORF">FS320_01900</name>
</gene>
<dbReference type="InterPro" id="IPR006683">
    <property type="entry name" value="Thioestr_dom"/>
</dbReference>
<dbReference type="Gene3D" id="3.10.129.10">
    <property type="entry name" value="Hotdog Thioesterase"/>
    <property type="match status" value="1"/>
</dbReference>
<comment type="similarity">
    <text evidence="4">Belongs to the YigI thioesterase family.</text>
</comment>
<protein>
    <recommendedName>
        <fullName evidence="6">Medium/long-chain acyl-CoA thioesterase YigI</fullName>
        <ecNumber evidence="5">3.1.2.20</ecNumber>
    </recommendedName>
</protein>
<dbReference type="PANTHER" id="PTHR43240:SF20">
    <property type="entry name" value="MEDIUM_LONG-CHAIN ACYL-COA THIOESTERASE YIGI"/>
    <property type="match status" value="1"/>
</dbReference>